<dbReference type="EMBL" id="JAHYIQ010000015">
    <property type="protein sequence ID" value="KAK1125746.1"/>
    <property type="molecule type" value="Genomic_DNA"/>
</dbReference>
<keyword evidence="2" id="KW-1185">Reference proteome</keyword>
<reference evidence="1" key="1">
    <citation type="submission" date="2021-10" db="EMBL/GenBank/DDBJ databases">
        <title>Melipona bicolor Genome sequencing and assembly.</title>
        <authorList>
            <person name="Araujo N.S."/>
            <person name="Arias M.C."/>
        </authorList>
    </citation>
    <scope>NUCLEOTIDE SEQUENCE</scope>
    <source>
        <strain evidence="1">USP_2M_L1-L4_2017</strain>
        <tissue evidence="1">Whole body</tissue>
    </source>
</reference>
<evidence type="ECO:0000313" key="1">
    <source>
        <dbReference type="EMBL" id="KAK1125746.1"/>
    </source>
</evidence>
<evidence type="ECO:0000313" key="2">
    <source>
        <dbReference type="Proteomes" id="UP001177670"/>
    </source>
</evidence>
<accession>A0AA40KMA4</accession>
<dbReference type="Proteomes" id="UP001177670">
    <property type="component" value="Unassembled WGS sequence"/>
</dbReference>
<proteinExistence type="predicted"/>
<sequence>MTESVCTYSSSFRFTFPRPDSNNDPGIGRRSSNGKVFRHVFTWNINQRSYSGYFEWPMNVSHLPFSCRSEEVARAERISLIDAPENEEFERRNLEKRSETNDKD</sequence>
<gene>
    <name evidence="1" type="ORF">K0M31_005294</name>
</gene>
<protein>
    <submittedName>
        <fullName evidence="1">Uncharacterized protein</fullName>
    </submittedName>
</protein>
<comment type="caution">
    <text evidence="1">The sequence shown here is derived from an EMBL/GenBank/DDBJ whole genome shotgun (WGS) entry which is preliminary data.</text>
</comment>
<dbReference type="AlphaFoldDB" id="A0AA40KMA4"/>
<name>A0AA40KMA4_9HYME</name>
<organism evidence="1 2">
    <name type="scientific">Melipona bicolor</name>
    <dbReference type="NCBI Taxonomy" id="60889"/>
    <lineage>
        <taxon>Eukaryota</taxon>
        <taxon>Metazoa</taxon>
        <taxon>Ecdysozoa</taxon>
        <taxon>Arthropoda</taxon>
        <taxon>Hexapoda</taxon>
        <taxon>Insecta</taxon>
        <taxon>Pterygota</taxon>
        <taxon>Neoptera</taxon>
        <taxon>Endopterygota</taxon>
        <taxon>Hymenoptera</taxon>
        <taxon>Apocrita</taxon>
        <taxon>Aculeata</taxon>
        <taxon>Apoidea</taxon>
        <taxon>Anthophila</taxon>
        <taxon>Apidae</taxon>
        <taxon>Melipona</taxon>
    </lineage>
</organism>